<dbReference type="InterPro" id="IPR009875">
    <property type="entry name" value="PilZ_domain"/>
</dbReference>
<sequence length="193" mass="21987">MNVPHPPVGPDLRPRKSRDERRPVALRGWMVLSSDNSIWDFTLTDLSYGGCRLETAAPLRRGDEVKLSVANRGKIDAVVRWRRERAAGFAFTQAAEVGQTPRQVERLKTDLEVIVRRQGRRGQPLDARDISPLGCCLVFVDVPRVDDRIWIQLPGLEAIEAKVRWVEGHCAGVMFEKSIHDAVFDLLLERWLR</sequence>
<dbReference type="Proteomes" id="UP001156703">
    <property type="component" value="Unassembled WGS sequence"/>
</dbReference>
<name>A0ABQ5ZBA5_9SPHN</name>
<dbReference type="SUPFAM" id="SSF141371">
    <property type="entry name" value="PilZ domain-like"/>
    <property type="match status" value="2"/>
</dbReference>
<feature type="domain" description="PilZ" evidence="1">
    <location>
        <begin position="102"/>
        <end position="183"/>
    </location>
</feature>
<accession>A0ABQ5ZBA5</accession>
<organism evidence="2 3">
    <name type="scientific">Sphingomonas astaxanthinifaciens DSM 22298</name>
    <dbReference type="NCBI Taxonomy" id="1123267"/>
    <lineage>
        <taxon>Bacteria</taxon>
        <taxon>Pseudomonadati</taxon>
        <taxon>Pseudomonadota</taxon>
        <taxon>Alphaproteobacteria</taxon>
        <taxon>Sphingomonadales</taxon>
        <taxon>Sphingomonadaceae</taxon>
        <taxon>Sphingomonas</taxon>
    </lineage>
</organism>
<feature type="domain" description="PilZ" evidence="1">
    <location>
        <begin position="18"/>
        <end position="93"/>
    </location>
</feature>
<dbReference type="RefSeq" id="WP_051676627.1">
    <property type="nucleotide sequence ID" value="NZ_BSOO01000019.1"/>
</dbReference>
<evidence type="ECO:0000313" key="2">
    <source>
        <dbReference type="EMBL" id="GLR48138.1"/>
    </source>
</evidence>
<reference evidence="3" key="1">
    <citation type="journal article" date="2019" name="Int. J. Syst. Evol. Microbiol.">
        <title>The Global Catalogue of Microorganisms (GCM) 10K type strain sequencing project: providing services to taxonomists for standard genome sequencing and annotation.</title>
        <authorList>
            <consortium name="The Broad Institute Genomics Platform"/>
            <consortium name="The Broad Institute Genome Sequencing Center for Infectious Disease"/>
            <person name="Wu L."/>
            <person name="Ma J."/>
        </authorList>
    </citation>
    <scope>NUCLEOTIDE SEQUENCE [LARGE SCALE GENOMIC DNA]</scope>
    <source>
        <strain evidence="3">NBRC 102146</strain>
    </source>
</reference>
<dbReference type="Gene3D" id="2.40.10.220">
    <property type="entry name" value="predicted glycosyltransferase like domains"/>
    <property type="match status" value="1"/>
</dbReference>
<gene>
    <name evidence="2" type="ORF">GCM10007925_18510</name>
</gene>
<dbReference type="EMBL" id="BSOO01000019">
    <property type="protein sequence ID" value="GLR48138.1"/>
    <property type="molecule type" value="Genomic_DNA"/>
</dbReference>
<evidence type="ECO:0000313" key="3">
    <source>
        <dbReference type="Proteomes" id="UP001156703"/>
    </source>
</evidence>
<comment type="caution">
    <text evidence="2">The sequence shown here is derived from an EMBL/GenBank/DDBJ whole genome shotgun (WGS) entry which is preliminary data.</text>
</comment>
<proteinExistence type="predicted"/>
<evidence type="ECO:0000259" key="1">
    <source>
        <dbReference type="Pfam" id="PF07238"/>
    </source>
</evidence>
<dbReference type="Pfam" id="PF07238">
    <property type="entry name" value="PilZ"/>
    <property type="match status" value="2"/>
</dbReference>
<protein>
    <recommendedName>
        <fullName evidence="1">PilZ domain-containing protein</fullName>
    </recommendedName>
</protein>
<keyword evidence="3" id="KW-1185">Reference proteome</keyword>